<reference evidence="5 6" key="1">
    <citation type="submission" date="2018-08" db="EMBL/GenBank/DDBJ databases">
        <title>A genome reference for cultivated species of the human gut microbiota.</title>
        <authorList>
            <person name="Zou Y."/>
            <person name="Xue W."/>
            <person name="Luo G."/>
        </authorList>
    </citation>
    <scope>NUCLEOTIDE SEQUENCE [LARGE SCALE GENOMIC DNA]</scope>
    <source>
        <strain evidence="5 6">AF14-49</strain>
    </source>
</reference>
<dbReference type="InterPro" id="IPR036249">
    <property type="entry name" value="Thioredoxin-like_sf"/>
</dbReference>
<dbReference type="Proteomes" id="UP000742098">
    <property type="component" value="Unassembled WGS sequence"/>
</dbReference>
<proteinExistence type="predicted"/>
<evidence type="ECO:0000313" key="5">
    <source>
        <dbReference type="EMBL" id="RGV34569.1"/>
    </source>
</evidence>
<dbReference type="Gene3D" id="3.40.30.10">
    <property type="entry name" value="Glutaredoxin"/>
    <property type="match status" value="1"/>
</dbReference>
<organism evidence="5 6">
    <name type="scientific">Butyricimonas virosa</name>
    <dbReference type="NCBI Taxonomy" id="544645"/>
    <lineage>
        <taxon>Bacteria</taxon>
        <taxon>Pseudomonadati</taxon>
        <taxon>Bacteroidota</taxon>
        <taxon>Bacteroidia</taxon>
        <taxon>Bacteroidales</taxon>
        <taxon>Odoribacteraceae</taxon>
        <taxon>Butyricimonas</taxon>
    </lineage>
</organism>
<protein>
    <submittedName>
        <fullName evidence="4 5">Thioredoxin</fullName>
    </submittedName>
</protein>
<evidence type="ECO:0000313" key="4">
    <source>
        <dbReference type="EMBL" id="HJF69780.1"/>
    </source>
</evidence>
<keyword evidence="1 2" id="KW-0732">Signal</keyword>
<dbReference type="PANTHER" id="PTHR15337:SF11">
    <property type="entry name" value="THIOREDOXIN DOMAIN-CONTAINING PROTEIN"/>
    <property type="match status" value="1"/>
</dbReference>
<sequence>MKRIILMLLCCLSLTLLRAQEGVRFESLTFKEALEKAKKENRWIFLDAYTSWCGPCKVMAEQVFTRAKAGEFFNSRFVNVKYDMEKGEGPELAKKLGIGAYPTFVLIRPDGVVHDKLVGGADVDGIIQRVEHSMKQTETVGTLAVRYDQGERDKEFLLKYLRALSDASEVRRLREVAGILSGQLTDIEKIDSACWILFDNNDLAPFNSANYRFLLEHRKQFSQRVGLEKVDRRLGMLYAGVLSSIVWGRDTKTTLADVQEIGKVIRTLKTDDKKRLLAYVNLANAYKEKNTGELLKLVKKVFPVFSDADVMLMVMPVSVYFRTQENKAALKEFIQVGRGIIPNLKIQENINYVTYYFDELEKQM</sequence>
<dbReference type="EMBL" id="QRZA01000007">
    <property type="protein sequence ID" value="RGV34569.1"/>
    <property type="molecule type" value="Genomic_DNA"/>
</dbReference>
<accession>A0A412X1W6</accession>
<gene>
    <name evidence="5" type="ORF">DWW18_07760</name>
    <name evidence="4" type="ORF">K8V05_03390</name>
</gene>
<dbReference type="Pfam" id="PF13899">
    <property type="entry name" value="Thioredoxin_7"/>
    <property type="match status" value="1"/>
</dbReference>
<dbReference type="CDD" id="cd02947">
    <property type="entry name" value="TRX_family"/>
    <property type="match status" value="1"/>
</dbReference>
<feature type="chain" id="PRO_5019325206" evidence="2">
    <location>
        <begin position="20"/>
        <end position="364"/>
    </location>
</feature>
<dbReference type="SUPFAM" id="SSF52833">
    <property type="entry name" value="Thioredoxin-like"/>
    <property type="match status" value="1"/>
</dbReference>
<dbReference type="InterPro" id="IPR013766">
    <property type="entry name" value="Thioredoxin_domain"/>
</dbReference>
<evidence type="ECO:0000256" key="2">
    <source>
        <dbReference type="SAM" id="SignalP"/>
    </source>
</evidence>
<feature type="domain" description="Thioredoxin" evidence="3">
    <location>
        <begin position="14"/>
        <end position="135"/>
    </location>
</feature>
<evidence type="ECO:0000259" key="3">
    <source>
        <dbReference type="PROSITE" id="PS51352"/>
    </source>
</evidence>
<dbReference type="PROSITE" id="PS51352">
    <property type="entry name" value="THIOREDOXIN_2"/>
    <property type="match status" value="1"/>
</dbReference>
<dbReference type="InterPro" id="IPR051099">
    <property type="entry name" value="AGR/TXD"/>
</dbReference>
<evidence type="ECO:0000256" key="1">
    <source>
        <dbReference type="ARBA" id="ARBA00022729"/>
    </source>
</evidence>
<comment type="caution">
    <text evidence="5">The sequence shown here is derived from an EMBL/GenBank/DDBJ whole genome shotgun (WGS) entry which is preliminary data.</text>
</comment>
<evidence type="ECO:0000313" key="6">
    <source>
        <dbReference type="Proteomes" id="UP000283589"/>
    </source>
</evidence>
<dbReference type="PANTHER" id="PTHR15337">
    <property type="entry name" value="ANTERIOR GRADIENT PROTEIN-RELATED"/>
    <property type="match status" value="1"/>
</dbReference>
<reference evidence="4" key="3">
    <citation type="submission" date="2021-09" db="EMBL/GenBank/DDBJ databases">
        <authorList>
            <person name="Gilroy R."/>
        </authorList>
    </citation>
    <scope>NUCLEOTIDE SEQUENCE</scope>
    <source>
        <strain evidence="4">6966</strain>
    </source>
</reference>
<dbReference type="AlphaFoldDB" id="A0A412X1W6"/>
<dbReference type="RefSeq" id="WP_118259729.1">
    <property type="nucleotide sequence ID" value="NZ_CALBWO010000030.1"/>
</dbReference>
<dbReference type="Proteomes" id="UP000283589">
    <property type="component" value="Unassembled WGS sequence"/>
</dbReference>
<feature type="signal peptide" evidence="2">
    <location>
        <begin position="1"/>
        <end position="19"/>
    </location>
</feature>
<reference evidence="4" key="2">
    <citation type="journal article" date="2021" name="PeerJ">
        <title>Extensive microbial diversity within the chicken gut microbiome revealed by metagenomics and culture.</title>
        <authorList>
            <person name="Gilroy R."/>
            <person name="Ravi A."/>
            <person name="Getino M."/>
            <person name="Pursley I."/>
            <person name="Horton D.L."/>
            <person name="Alikhan N.F."/>
            <person name="Baker D."/>
            <person name="Gharbi K."/>
            <person name="Hall N."/>
            <person name="Watson M."/>
            <person name="Adriaenssens E.M."/>
            <person name="Foster-Nyarko E."/>
            <person name="Jarju S."/>
            <person name="Secka A."/>
            <person name="Antonio M."/>
            <person name="Oren A."/>
            <person name="Chaudhuri R.R."/>
            <person name="La Ragione R."/>
            <person name="Hildebrand F."/>
            <person name="Pallen M.J."/>
        </authorList>
    </citation>
    <scope>NUCLEOTIDE SEQUENCE</scope>
    <source>
        <strain evidence="4">6966</strain>
    </source>
</reference>
<dbReference type="STRING" id="1121130.GCA_000519105_00799"/>
<name>A0A412X1W6_9BACT</name>
<dbReference type="EMBL" id="DYVS01000065">
    <property type="protein sequence ID" value="HJF69780.1"/>
    <property type="molecule type" value="Genomic_DNA"/>
</dbReference>